<dbReference type="RefSeq" id="WP_137100184.1">
    <property type="nucleotide sequence ID" value="NZ_CP039865.1"/>
</dbReference>
<dbReference type="OrthoDB" id="8481599at2"/>
<dbReference type="AlphaFoldDB" id="A0A4D7QLH4"/>
<dbReference type="KEGG" id="paqt:E8L99_14365"/>
<sequence length="78" mass="8015">MKSILSLALLVGLSGATMAQGADTCAGYLKTLEEMRTAMRASGTALPAPEPTDAAIEAYCKKNPTAPLATAMEKALSQ</sequence>
<dbReference type="EMBL" id="CP039865">
    <property type="protein sequence ID" value="QCK86853.1"/>
    <property type="molecule type" value="Genomic_DNA"/>
</dbReference>
<name>A0A4D7QLH4_9HYPH</name>
<gene>
    <name evidence="2" type="ORF">E8L99_14365</name>
</gene>
<organism evidence="2 3">
    <name type="scientific">Phreatobacter aquaticus</name>
    <dbReference type="NCBI Taxonomy" id="2570229"/>
    <lineage>
        <taxon>Bacteria</taxon>
        <taxon>Pseudomonadati</taxon>
        <taxon>Pseudomonadota</taxon>
        <taxon>Alphaproteobacteria</taxon>
        <taxon>Hyphomicrobiales</taxon>
        <taxon>Phreatobacteraceae</taxon>
        <taxon>Phreatobacter</taxon>
    </lineage>
</organism>
<evidence type="ECO:0000313" key="2">
    <source>
        <dbReference type="EMBL" id="QCK86853.1"/>
    </source>
</evidence>
<protein>
    <submittedName>
        <fullName evidence="2">Uncharacterized protein</fullName>
    </submittedName>
</protein>
<dbReference type="Proteomes" id="UP000298588">
    <property type="component" value="Chromosome"/>
</dbReference>
<accession>A0A4D7QLH4</accession>
<keyword evidence="1" id="KW-0732">Signal</keyword>
<evidence type="ECO:0000313" key="3">
    <source>
        <dbReference type="Proteomes" id="UP000298588"/>
    </source>
</evidence>
<feature type="chain" id="PRO_5020299235" evidence="1">
    <location>
        <begin position="22"/>
        <end position="78"/>
    </location>
</feature>
<reference evidence="2 3" key="1">
    <citation type="submission" date="2019-04" db="EMBL/GenBank/DDBJ databases">
        <title>Phreatobacter aquaticus sp. nov.</title>
        <authorList>
            <person name="Choi A."/>
            <person name="Baek K."/>
        </authorList>
    </citation>
    <scope>NUCLEOTIDE SEQUENCE [LARGE SCALE GENOMIC DNA]</scope>
    <source>
        <strain evidence="2 3">NMCR1094</strain>
    </source>
</reference>
<feature type="signal peptide" evidence="1">
    <location>
        <begin position="1"/>
        <end position="21"/>
    </location>
</feature>
<keyword evidence="3" id="KW-1185">Reference proteome</keyword>
<evidence type="ECO:0000256" key="1">
    <source>
        <dbReference type="SAM" id="SignalP"/>
    </source>
</evidence>
<proteinExistence type="predicted"/>